<sequence>MPCLPAPVVRVAASHSSVTTGATFLACCVALEPWQLVHGAPAVRTERAPRLHEQLAFGVLSAAYWAAGACAVGVGGGAARRAGSLGGVPPVLLEGGDQLPHMLAALLLLERCAWHALAGHEAVAHGLGRLVPLGQLAPPWKAGCWPLEVCRGGLQLAVLKLTRTPDELSPAALPLPFGVRLWLELGPRAGPL</sequence>
<protein>
    <submittedName>
        <fullName evidence="1">DNA internalization-related competence Rec2</fullName>
    </submittedName>
</protein>
<keyword evidence="2" id="KW-1185">Reference proteome</keyword>
<name>A0A2P6VGA9_9CHLO</name>
<comment type="caution">
    <text evidence="1">The sequence shown here is derived from an EMBL/GenBank/DDBJ whole genome shotgun (WGS) entry which is preliminary data.</text>
</comment>
<dbReference type="EMBL" id="LHPF02000008">
    <property type="protein sequence ID" value="PSC73126.1"/>
    <property type="molecule type" value="Genomic_DNA"/>
</dbReference>
<accession>A0A2P6VGA9</accession>
<organism evidence="1 2">
    <name type="scientific">Micractinium conductrix</name>
    <dbReference type="NCBI Taxonomy" id="554055"/>
    <lineage>
        <taxon>Eukaryota</taxon>
        <taxon>Viridiplantae</taxon>
        <taxon>Chlorophyta</taxon>
        <taxon>core chlorophytes</taxon>
        <taxon>Trebouxiophyceae</taxon>
        <taxon>Chlorellales</taxon>
        <taxon>Chlorellaceae</taxon>
        <taxon>Chlorella clade</taxon>
        <taxon>Micractinium</taxon>
    </lineage>
</organism>
<reference evidence="1 2" key="1">
    <citation type="journal article" date="2018" name="Plant J.">
        <title>Genome sequences of Chlorella sorokiniana UTEX 1602 and Micractinium conductrix SAG 241.80: implications to maltose excretion by a green alga.</title>
        <authorList>
            <person name="Arriola M.B."/>
            <person name="Velmurugan N."/>
            <person name="Zhang Y."/>
            <person name="Plunkett M.H."/>
            <person name="Hondzo H."/>
            <person name="Barney B.M."/>
        </authorList>
    </citation>
    <scope>NUCLEOTIDE SEQUENCE [LARGE SCALE GENOMIC DNA]</scope>
    <source>
        <strain evidence="1 2">SAG 241.80</strain>
    </source>
</reference>
<evidence type="ECO:0000313" key="2">
    <source>
        <dbReference type="Proteomes" id="UP000239649"/>
    </source>
</evidence>
<gene>
    <name evidence="1" type="ORF">C2E20_3623</name>
</gene>
<dbReference type="Proteomes" id="UP000239649">
    <property type="component" value="Unassembled WGS sequence"/>
</dbReference>
<evidence type="ECO:0000313" key="1">
    <source>
        <dbReference type="EMBL" id="PSC73126.1"/>
    </source>
</evidence>
<dbReference type="AlphaFoldDB" id="A0A2P6VGA9"/>
<proteinExistence type="predicted"/>